<evidence type="ECO:0000256" key="4">
    <source>
        <dbReference type="PROSITE-ProRule" id="PRU00221"/>
    </source>
</evidence>
<evidence type="ECO:0000256" key="1">
    <source>
        <dbReference type="ARBA" id="ARBA00022553"/>
    </source>
</evidence>
<dbReference type="GO" id="GO:0005634">
    <property type="term" value="C:nucleus"/>
    <property type="evidence" value="ECO:0007669"/>
    <property type="project" value="TreeGrafter"/>
</dbReference>
<dbReference type="OMA" id="CFVPRGV"/>
<evidence type="ECO:0000256" key="5">
    <source>
        <dbReference type="SAM" id="MobiDB-lite"/>
    </source>
</evidence>
<dbReference type="Gene3D" id="2.130.10.10">
    <property type="entry name" value="YVTN repeat-like/Quinoprotein amine dehydrogenase"/>
    <property type="match status" value="1"/>
</dbReference>
<dbReference type="PANTHER" id="PTHR14091:SF0">
    <property type="entry name" value="PERIODIC TRYPTOPHAN PROTEIN 1 HOMOLOG"/>
    <property type="match status" value="1"/>
</dbReference>
<dbReference type="InterPro" id="IPR001680">
    <property type="entry name" value="WD40_rpt"/>
</dbReference>
<dbReference type="FunFam" id="2.130.10.10:FF:001617">
    <property type="entry name" value="WD40-repeat-containing domain protein"/>
    <property type="match status" value="1"/>
</dbReference>
<evidence type="ECO:0000313" key="7">
    <source>
        <dbReference type="Proteomes" id="UP000694388"/>
    </source>
</evidence>
<dbReference type="InterPro" id="IPR019775">
    <property type="entry name" value="WD40_repeat_CS"/>
</dbReference>
<dbReference type="Ensembl" id="ENSEBUT00000015539.1">
    <property type="protein sequence ID" value="ENSEBUP00000014963.1"/>
    <property type="gene ID" value="ENSEBUG00000009426.1"/>
</dbReference>
<dbReference type="GeneTree" id="ENSGT00390000017324"/>
<feature type="region of interest" description="Disordered" evidence="5">
    <location>
        <begin position="15"/>
        <end position="72"/>
    </location>
</feature>
<dbReference type="AlphaFoldDB" id="A0A8C4QI20"/>
<dbReference type="PROSITE" id="PS50082">
    <property type="entry name" value="WD_REPEATS_2"/>
    <property type="match status" value="3"/>
</dbReference>
<dbReference type="InterPro" id="IPR015943">
    <property type="entry name" value="WD40/YVTN_repeat-like_dom_sf"/>
</dbReference>
<organism evidence="6 7">
    <name type="scientific">Eptatretus burgeri</name>
    <name type="common">Inshore hagfish</name>
    <dbReference type="NCBI Taxonomy" id="7764"/>
    <lineage>
        <taxon>Eukaryota</taxon>
        <taxon>Metazoa</taxon>
        <taxon>Chordata</taxon>
        <taxon>Craniata</taxon>
        <taxon>Vertebrata</taxon>
        <taxon>Cyclostomata</taxon>
        <taxon>Myxini</taxon>
        <taxon>Myxiniformes</taxon>
        <taxon>Myxinidae</taxon>
        <taxon>Eptatretinae</taxon>
        <taxon>Eptatretus</taxon>
    </lineage>
</organism>
<dbReference type="Ensembl" id="ENSEBUT00000015522.1">
    <property type="protein sequence ID" value="ENSEBUP00000014946.1"/>
    <property type="gene ID" value="ENSEBUG00000009426.1"/>
</dbReference>
<feature type="repeat" description="WD" evidence="4">
    <location>
        <begin position="365"/>
        <end position="399"/>
    </location>
</feature>
<dbReference type="Pfam" id="PF00400">
    <property type="entry name" value="WD40"/>
    <property type="match status" value="3"/>
</dbReference>
<accession>A0A8C4QI20</accession>
<dbReference type="PROSITE" id="PS00678">
    <property type="entry name" value="WD_REPEATS_1"/>
    <property type="match status" value="2"/>
</dbReference>
<keyword evidence="3" id="KW-0677">Repeat</keyword>
<dbReference type="PANTHER" id="PTHR14091">
    <property type="entry name" value="PERIODIC TRYPTOPHAN PROTEIN 1"/>
    <property type="match status" value="1"/>
</dbReference>
<feature type="compositionally biased region" description="Basic residues" evidence="5">
    <location>
        <begin position="213"/>
        <end position="222"/>
    </location>
</feature>
<name>A0A8C4QI20_EPTBU</name>
<keyword evidence="1" id="KW-0597">Phosphoprotein</keyword>
<dbReference type="SMART" id="SM00320">
    <property type="entry name" value="WD40"/>
    <property type="match status" value="4"/>
</dbReference>
<dbReference type="SUPFAM" id="SSF50978">
    <property type="entry name" value="WD40 repeat-like"/>
    <property type="match status" value="1"/>
</dbReference>
<dbReference type="PROSITE" id="PS50294">
    <property type="entry name" value="WD_REPEATS_REGION"/>
    <property type="match status" value="2"/>
</dbReference>
<sequence>MGTHVPCVAWIPRARAKRSPDKVELSTEELQELIDGASARNESLGGTERDAEDDESMDDVAGASGGNGDDELAEYDLDNYDDGPVHMDSLAGLAVYSNNTDDPYITLKDTDMDDREDFEIKDTDNLLLASRVHGDECSLEVYVYNEDDDCLYVHRDISLSSYPLCLESLTFDPTSGSTGCLVAVGTLDPVVDIWDLDMVGSLEPAFSLGKKRRKKKVKKSMKQKQGNASNEGKPDGEGHTDAVLDLAWNPLVGTVLASASADHSVLLWDLKQGRQAGKLTHHTDKVQTLSWHPFEAQTLLSGSYDRRVMLYDCRSPTENHRFWTFSGEIEHVIWNRFSPFYCLASTEDGFVYCMDVRADKPVFTLRAHDESVTGMELSSQVRGCLVTASNDRHIKVWDILEQRPQLVLSRDMKMGMLYCGVCNPDSPFVMAFGGQKGGVRVLDLMTNPSVRNAFGSRERLLMKTPVDSGSEPPPRRPQHEMSRIRVD</sequence>
<evidence type="ECO:0000256" key="3">
    <source>
        <dbReference type="ARBA" id="ARBA00022737"/>
    </source>
</evidence>
<keyword evidence="7" id="KW-1185">Reference proteome</keyword>
<evidence type="ECO:0000313" key="6">
    <source>
        <dbReference type="Ensembl" id="ENSEBUP00000014963.1"/>
    </source>
</evidence>
<feature type="region of interest" description="Disordered" evidence="5">
    <location>
        <begin position="463"/>
        <end position="487"/>
    </location>
</feature>
<evidence type="ECO:0000256" key="2">
    <source>
        <dbReference type="ARBA" id="ARBA00022574"/>
    </source>
</evidence>
<feature type="repeat" description="WD" evidence="4">
    <location>
        <begin position="236"/>
        <end position="278"/>
    </location>
</feature>
<dbReference type="InterPro" id="IPR036322">
    <property type="entry name" value="WD40_repeat_dom_sf"/>
</dbReference>
<dbReference type="Proteomes" id="UP000694388">
    <property type="component" value="Unplaced"/>
</dbReference>
<keyword evidence="2 4" id="KW-0853">WD repeat</keyword>
<dbReference type="PRINTS" id="PR00320">
    <property type="entry name" value="GPROTEINBRPT"/>
</dbReference>
<dbReference type="InterPro" id="IPR020472">
    <property type="entry name" value="WD40_PAC1"/>
</dbReference>
<feature type="repeat" description="WD" evidence="4">
    <location>
        <begin position="279"/>
        <end position="321"/>
    </location>
</feature>
<protein>
    <submittedName>
        <fullName evidence="6">PWP1 homolog, endonuclein</fullName>
    </submittedName>
</protein>
<dbReference type="InterPro" id="IPR044285">
    <property type="entry name" value="PWP1"/>
</dbReference>
<feature type="compositionally biased region" description="Basic and acidic residues" evidence="5">
    <location>
        <begin position="473"/>
        <end position="487"/>
    </location>
</feature>
<proteinExistence type="predicted"/>
<feature type="region of interest" description="Disordered" evidence="5">
    <location>
        <begin position="213"/>
        <end position="237"/>
    </location>
</feature>
<reference evidence="6" key="1">
    <citation type="submission" date="2025-05" db="UniProtKB">
        <authorList>
            <consortium name="Ensembl"/>
        </authorList>
    </citation>
    <scope>IDENTIFICATION</scope>
</reference>
<dbReference type="GO" id="GO:0006364">
    <property type="term" value="P:rRNA processing"/>
    <property type="evidence" value="ECO:0007669"/>
    <property type="project" value="InterPro"/>
</dbReference>